<dbReference type="AlphaFoldDB" id="A0A420EBM0"/>
<reference evidence="1 2" key="1">
    <citation type="submission" date="2018-09" db="EMBL/GenBank/DDBJ databases">
        <authorList>
            <person name="Wang Z."/>
        </authorList>
    </citation>
    <scope>NUCLEOTIDE SEQUENCE [LARGE SCALE GENOMIC DNA]</scope>
    <source>
        <strain evidence="1 2">ALS 81</strain>
    </source>
</reference>
<protein>
    <submittedName>
        <fullName evidence="1">Uncharacterized protein</fullName>
    </submittedName>
</protein>
<comment type="caution">
    <text evidence="1">The sequence shown here is derived from an EMBL/GenBank/DDBJ whole genome shotgun (WGS) entry which is preliminary data.</text>
</comment>
<organism evidence="1 2">
    <name type="scientific">Alginatibacterium sediminis</name>
    <dbReference type="NCBI Taxonomy" id="2164068"/>
    <lineage>
        <taxon>Bacteria</taxon>
        <taxon>Pseudomonadati</taxon>
        <taxon>Pseudomonadota</taxon>
        <taxon>Gammaproteobacteria</taxon>
        <taxon>Alteromonadales</taxon>
        <taxon>Alteromonadaceae</taxon>
        <taxon>Alginatibacterium</taxon>
    </lineage>
</organism>
<evidence type="ECO:0000313" key="1">
    <source>
        <dbReference type="EMBL" id="RKF18075.1"/>
    </source>
</evidence>
<name>A0A420EBM0_9ALTE</name>
<keyword evidence="2" id="KW-1185">Reference proteome</keyword>
<proteinExistence type="predicted"/>
<gene>
    <name evidence="1" type="ORF">DBZ36_12615</name>
</gene>
<sequence>MQVNERYINFNLCDFSIRSSRFGHQLYGENSYFLIAFFVSTLAKQDDKWFDQNYCCINKLVCVFQGWVCTVSSSIN</sequence>
<dbReference type="Proteomes" id="UP000286482">
    <property type="component" value="Unassembled WGS sequence"/>
</dbReference>
<accession>A0A420EBM0</accession>
<evidence type="ECO:0000313" key="2">
    <source>
        <dbReference type="Proteomes" id="UP000286482"/>
    </source>
</evidence>
<dbReference type="EMBL" id="RAQO01000006">
    <property type="protein sequence ID" value="RKF18075.1"/>
    <property type="molecule type" value="Genomic_DNA"/>
</dbReference>